<evidence type="ECO:0000313" key="3">
    <source>
        <dbReference type="Proteomes" id="UP001497516"/>
    </source>
</evidence>
<dbReference type="Proteomes" id="UP001497516">
    <property type="component" value="Chromosome 3"/>
</dbReference>
<name>A0AAV2E1A8_9ROSI</name>
<evidence type="ECO:0000313" key="2">
    <source>
        <dbReference type="EMBL" id="CAL1379620.1"/>
    </source>
</evidence>
<evidence type="ECO:0000256" key="1">
    <source>
        <dbReference type="SAM" id="Phobius"/>
    </source>
</evidence>
<proteinExistence type="predicted"/>
<dbReference type="EMBL" id="OZ034816">
    <property type="protein sequence ID" value="CAL1379620.1"/>
    <property type="molecule type" value="Genomic_DNA"/>
</dbReference>
<organism evidence="2 3">
    <name type="scientific">Linum trigynum</name>
    <dbReference type="NCBI Taxonomy" id="586398"/>
    <lineage>
        <taxon>Eukaryota</taxon>
        <taxon>Viridiplantae</taxon>
        <taxon>Streptophyta</taxon>
        <taxon>Embryophyta</taxon>
        <taxon>Tracheophyta</taxon>
        <taxon>Spermatophyta</taxon>
        <taxon>Magnoliopsida</taxon>
        <taxon>eudicotyledons</taxon>
        <taxon>Gunneridae</taxon>
        <taxon>Pentapetalae</taxon>
        <taxon>rosids</taxon>
        <taxon>fabids</taxon>
        <taxon>Malpighiales</taxon>
        <taxon>Linaceae</taxon>
        <taxon>Linum</taxon>
    </lineage>
</organism>
<sequence length="94" mass="10744">MEALNSKTFFFISTTVLLISLFWPPLSSWLWPLKAAMMLCMLLAIPQQHQQQQYSSSCCSDAVSAWRSRFRGCQLDALHQTYRARDGNGGRVPF</sequence>
<keyword evidence="1" id="KW-1133">Transmembrane helix</keyword>
<evidence type="ECO:0008006" key="4">
    <source>
        <dbReference type="Google" id="ProtNLM"/>
    </source>
</evidence>
<keyword evidence="1" id="KW-0472">Membrane</keyword>
<reference evidence="2 3" key="1">
    <citation type="submission" date="2024-04" db="EMBL/GenBank/DDBJ databases">
        <authorList>
            <person name="Fracassetti M."/>
        </authorList>
    </citation>
    <scope>NUCLEOTIDE SEQUENCE [LARGE SCALE GENOMIC DNA]</scope>
</reference>
<accession>A0AAV2E1A8</accession>
<keyword evidence="3" id="KW-1185">Reference proteome</keyword>
<feature type="transmembrane region" description="Helical" evidence="1">
    <location>
        <begin position="7"/>
        <end position="23"/>
    </location>
</feature>
<gene>
    <name evidence="2" type="ORF">LTRI10_LOCUS21127</name>
</gene>
<dbReference type="AlphaFoldDB" id="A0AAV2E1A8"/>
<keyword evidence="1" id="KW-0812">Transmembrane</keyword>
<protein>
    <recommendedName>
        <fullName evidence="4">Secreted protein</fullName>
    </recommendedName>
</protein>